<proteinExistence type="predicted"/>
<evidence type="ECO:0000313" key="2">
    <source>
        <dbReference type="EMBL" id="ACV76767.1"/>
    </source>
</evidence>
<feature type="region of interest" description="Disordered" evidence="1">
    <location>
        <begin position="1"/>
        <end position="32"/>
    </location>
</feature>
<protein>
    <submittedName>
        <fullName evidence="2">Uncharacterized protein</fullName>
    </submittedName>
</protein>
<name>C8X5Z6_NAKMY</name>
<dbReference type="InterPro" id="IPR046489">
    <property type="entry name" value="DUF6582"/>
</dbReference>
<evidence type="ECO:0000256" key="1">
    <source>
        <dbReference type="SAM" id="MobiDB-lite"/>
    </source>
</evidence>
<sequence length="79" mass="8658">MSKDLSKPKNRKKLDKSAFALPGKRKYPIPDKAHARNALARVAQHGTKDEQKKVKAAVHKKFPGIGRDGKGKGKKAAKT</sequence>
<dbReference type="KEGG" id="nml:Namu_0337"/>
<dbReference type="Pfam" id="PF20223">
    <property type="entry name" value="DUF6582"/>
    <property type="match status" value="1"/>
</dbReference>
<dbReference type="InParanoid" id="C8X5Z6"/>
<reference evidence="3" key="1">
    <citation type="submission" date="2009-09" db="EMBL/GenBank/DDBJ databases">
        <title>The complete genome of Nakamurella multipartita DSM 44233.</title>
        <authorList>
            <consortium name="US DOE Joint Genome Institute (JGI-PGF)"/>
            <person name="Lucas S."/>
            <person name="Copeland A."/>
            <person name="Lapidus A."/>
            <person name="Glavina del Rio T."/>
            <person name="Dalin E."/>
            <person name="Tice H."/>
            <person name="Bruce D."/>
            <person name="Goodwin L."/>
            <person name="Pitluck S."/>
            <person name="Kyrpides N."/>
            <person name="Mavromatis K."/>
            <person name="Ivanova N."/>
            <person name="Ovchinnikova G."/>
            <person name="Sims D."/>
            <person name="Meincke L."/>
            <person name="Brettin T."/>
            <person name="Detter J.C."/>
            <person name="Han C."/>
            <person name="Larimer F."/>
            <person name="Land M."/>
            <person name="Hauser L."/>
            <person name="Markowitz V."/>
            <person name="Cheng J.-F."/>
            <person name="Hugenholtz P."/>
            <person name="Woyke T."/>
            <person name="Wu D."/>
            <person name="Klenk H.-P."/>
            <person name="Eisen J.A."/>
        </authorList>
    </citation>
    <scope>NUCLEOTIDE SEQUENCE [LARGE SCALE GENOMIC DNA]</scope>
    <source>
        <strain evidence="3">ATCC 700099 / DSM 44233 / CIP 104796 / JCM 9543 / NBRC 105858 / Y-104</strain>
    </source>
</reference>
<reference evidence="2 3" key="2">
    <citation type="journal article" date="2010" name="Stand. Genomic Sci.">
        <title>Complete genome sequence of Nakamurella multipartita type strain (Y-104).</title>
        <authorList>
            <person name="Tice H."/>
            <person name="Mayilraj S."/>
            <person name="Sims D."/>
            <person name="Lapidus A."/>
            <person name="Nolan M."/>
            <person name="Lucas S."/>
            <person name="Glavina Del Rio T."/>
            <person name="Copeland A."/>
            <person name="Cheng J.F."/>
            <person name="Meincke L."/>
            <person name="Bruce D."/>
            <person name="Goodwin L."/>
            <person name="Pitluck S."/>
            <person name="Ivanova N."/>
            <person name="Mavromatis K."/>
            <person name="Ovchinnikova G."/>
            <person name="Pati A."/>
            <person name="Chen A."/>
            <person name="Palaniappan K."/>
            <person name="Land M."/>
            <person name="Hauser L."/>
            <person name="Chang Y.J."/>
            <person name="Jeffries C.D."/>
            <person name="Detter J.C."/>
            <person name="Brettin T."/>
            <person name="Rohde M."/>
            <person name="Goker M."/>
            <person name="Bristow J."/>
            <person name="Eisen J.A."/>
            <person name="Markowitz V."/>
            <person name="Hugenholtz P."/>
            <person name="Kyrpides N.C."/>
            <person name="Klenk H.P."/>
            <person name="Chen F."/>
        </authorList>
    </citation>
    <scope>NUCLEOTIDE SEQUENCE [LARGE SCALE GENOMIC DNA]</scope>
    <source>
        <strain evidence="3">ATCC 700099 / DSM 44233 / CIP 104796 / JCM 9543 / NBRC 105858 / Y-104</strain>
    </source>
</reference>
<dbReference type="EMBL" id="CP001737">
    <property type="protein sequence ID" value="ACV76767.1"/>
    <property type="molecule type" value="Genomic_DNA"/>
</dbReference>
<dbReference type="AlphaFoldDB" id="C8X5Z6"/>
<dbReference type="STRING" id="479431.Namu_0337"/>
<dbReference type="HOGENOM" id="CLU_188438_0_0_11"/>
<accession>C8X5Z6</accession>
<dbReference type="Proteomes" id="UP000002218">
    <property type="component" value="Chromosome"/>
</dbReference>
<evidence type="ECO:0000313" key="3">
    <source>
        <dbReference type="Proteomes" id="UP000002218"/>
    </source>
</evidence>
<dbReference type="eggNOG" id="ENOG50316RD">
    <property type="taxonomic scope" value="Bacteria"/>
</dbReference>
<dbReference type="RefSeq" id="WP_012814242.1">
    <property type="nucleotide sequence ID" value="NC_013235.1"/>
</dbReference>
<gene>
    <name evidence="2" type="ordered locus">Namu_0337</name>
</gene>
<organism evidence="2 3">
    <name type="scientific">Nakamurella multipartita (strain ATCC 700099 / DSM 44233 / CIP 104796 / JCM 9543 / NBRC 105858 / Y-104)</name>
    <name type="common">Microsphaera multipartita</name>
    <dbReference type="NCBI Taxonomy" id="479431"/>
    <lineage>
        <taxon>Bacteria</taxon>
        <taxon>Bacillati</taxon>
        <taxon>Actinomycetota</taxon>
        <taxon>Actinomycetes</taxon>
        <taxon>Nakamurellales</taxon>
        <taxon>Nakamurellaceae</taxon>
        <taxon>Nakamurella</taxon>
    </lineage>
</organism>
<feature type="region of interest" description="Disordered" evidence="1">
    <location>
        <begin position="44"/>
        <end position="79"/>
    </location>
</feature>
<dbReference type="OrthoDB" id="4870048at2"/>
<keyword evidence="3" id="KW-1185">Reference proteome</keyword>